<sequence length="131" mass="14342">MAIEVQKLDGGGILLRGRGTVSARQLLDVKEVLFGSDEVTRAITYLLVDFEDVAEVEAGEDEVRAIAERDRRAGVVNPGMIIAVVALKDLHYGLSRMWEIMLESAPMETQVFRSRPEAEAWIVSKLGATGA</sequence>
<dbReference type="Proteomes" id="UP000316921">
    <property type="component" value="Chromosome"/>
</dbReference>
<name>A0A518BP27_9BACT</name>
<proteinExistence type="predicted"/>
<evidence type="ECO:0000313" key="2">
    <source>
        <dbReference type="Proteomes" id="UP000316921"/>
    </source>
</evidence>
<organism evidence="1 2">
    <name type="scientific">Engelhardtia mirabilis</name>
    <dbReference type="NCBI Taxonomy" id="2528011"/>
    <lineage>
        <taxon>Bacteria</taxon>
        <taxon>Pseudomonadati</taxon>
        <taxon>Planctomycetota</taxon>
        <taxon>Planctomycetia</taxon>
        <taxon>Planctomycetia incertae sedis</taxon>
        <taxon>Engelhardtia</taxon>
    </lineage>
</organism>
<reference evidence="1 2" key="1">
    <citation type="submission" date="2019-02" db="EMBL/GenBank/DDBJ databases">
        <title>Deep-cultivation of Planctomycetes and their phenomic and genomic characterization uncovers novel biology.</title>
        <authorList>
            <person name="Wiegand S."/>
            <person name="Jogler M."/>
            <person name="Boedeker C."/>
            <person name="Pinto D."/>
            <person name="Vollmers J."/>
            <person name="Rivas-Marin E."/>
            <person name="Kohn T."/>
            <person name="Peeters S.H."/>
            <person name="Heuer A."/>
            <person name="Rast P."/>
            <person name="Oberbeckmann S."/>
            <person name="Bunk B."/>
            <person name="Jeske O."/>
            <person name="Meyerdierks A."/>
            <person name="Storesund J.E."/>
            <person name="Kallscheuer N."/>
            <person name="Luecker S."/>
            <person name="Lage O.M."/>
            <person name="Pohl T."/>
            <person name="Merkel B.J."/>
            <person name="Hornburger P."/>
            <person name="Mueller R.-W."/>
            <person name="Bruemmer F."/>
            <person name="Labrenz M."/>
            <person name="Spormann A.M."/>
            <person name="Op den Camp H."/>
            <person name="Overmann J."/>
            <person name="Amann R."/>
            <person name="Jetten M.S.M."/>
            <person name="Mascher T."/>
            <person name="Medema M.H."/>
            <person name="Devos D.P."/>
            <person name="Kaster A.-K."/>
            <person name="Ovreas L."/>
            <person name="Rohde M."/>
            <person name="Galperin M.Y."/>
            <person name="Jogler C."/>
        </authorList>
    </citation>
    <scope>NUCLEOTIDE SEQUENCE [LARGE SCALE GENOMIC DNA]</scope>
    <source>
        <strain evidence="1 2">Pla133</strain>
    </source>
</reference>
<dbReference type="KEGG" id="pbap:Pla133_38330"/>
<dbReference type="EMBL" id="CP036287">
    <property type="protein sequence ID" value="QDU68730.1"/>
    <property type="molecule type" value="Genomic_DNA"/>
</dbReference>
<dbReference type="RefSeq" id="WP_145067992.1">
    <property type="nucleotide sequence ID" value="NZ_CP036296.1"/>
</dbReference>
<protein>
    <recommendedName>
        <fullName evidence="3">STAS/SEC14 domain-containing protein</fullName>
    </recommendedName>
</protein>
<evidence type="ECO:0000313" key="1">
    <source>
        <dbReference type="EMBL" id="QDU68730.1"/>
    </source>
</evidence>
<gene>
    <name evidence="1" type="ORF">Pla133_38330</name>
</gene>
<evidence type="ECO:0008006" key="3">
    <source>
        <dbReference type="Google" id="ProtNLM"/>
    </source>
</evidence>
<accession>A0A518BP27</accession>
<dbReference type="AlphaFoldDB" id="A0A518BP27"/>
<keyword evidence="2" id="KW-1185">Reference proteome</keyword>